<organism evidence="1">
    <name type="scientific">Anguilla anguilla</name>
    <name type="common">European freshwater eel</name>
    <name type="synonym">Muraena anguilla</name>
    <dbReference type="NCBI Taxonomy" id="7936"/>
    <lineage>
        <taxon>Eukaryota</taxon>
        <taxon>Metazoa</taxon>
        <taxon>Chordata</taxon>
        <taxon>Craniata</taxon>
        <taxon>Vertebrata</taxon>
        <taxon>Euteleostomi</taxon>
        <taxon>Actinopterygii</taxon>
        <taxon>Neopterygii</taxon>
        <taxon>Teleostei</taxon>
        <taxon>Anguilliformes</taxon>
        <taxon>Anguillidae</taxon>
        <taxon>Anguilla</taxon>
    </lineage>
</organism>
<dbReference type="EMBL" id="GBXM01016724">
    <property type="protein sequence ID" value="JAH91853.1"/>
    <property type="molecule type" value="Transcribed_RNA"/>
</dbReference>
<reference evidence="1" key="1">
    <citation type="submission" date="2014-11" db="EMBL/GenBank/DDBJ databases">
        <authorList>
            <person name="Amaro Gonzalez C."/>
        </authorList>
    </citation>
    <scope>NUCLEOTIDE SEQUENCE</scope>
</reference>
<reference evidence="1" key="2">
    <citation type="journal article" date="2015" name="Fish Shellfish Immunol.">
        <title>Early steps in the European eel (Anguilla anguilla)-Vibrio vulnificus interaction in the gills: Role of the RtxA13 toxin.</title>
        <authorList>
            <person name="Callol A."/>
            <person name="Pajuelo D."/>
            <person name="Ebbesson L."/>
            <person name="Teles M."/>
            <person name="MacKenzie S."/>
            <person name="Amaro C."/>
        </authorList>
    </citation>
    <scope>NUCLEOTIDE SEQUENCE</scope>
</reference>
<protein>
    <submittedName>
        <fullName evidence="1">Uncharacterized protein</fullName>
    </submittedName>
</protein>
<proteinExistence type="predicted"/>
<sequence>MGLTSAVMKSPSSVDTAQCQTRCQICVAPCHSTQGPVIPSDTTISWILLRQGWLGFHRYPWTIWLYSRTVVPFRCLVSGFFPLCRIHISFFPILSDTHSLL</sequence>
<name>A0A0E9WQX5_ANGAN</name>
<dbReference type="AlphaFoldDB" id="A0A0E9WQX5"/>
<accession>A0A0E9WQX5</accession>
<evidence type="ECO:0000313" key="1">
    <source>
        <dbReference type="EMBL" id="JAH91853.1"/>
    </source>
</evidence>